<evidence type="ECO:0000256" key="10">
    <source>
        <dbReference type="ARBA" id="ARBA00031048"/>
    </source>
</evidence>
<evidence type="ECO:0000256" key="11">
    <source>
        <dbReference type="PIRSR" id="PIRSR602124-1"/>
    </source>
</evidence>
<keyword evidence="5 11" id="KW-0862">Zinc</keyword>
<keyword evidence="13" id="KW-1133">Transmembrane helix</keyword>
<keyword evidence="13" id="KW-0812">Transmembrane</keyword>
<dbReference type="GO" id="GO:0006123">
    <property type="term" value="P:mitochondrial electron transport, cytochrome c to oxygen"/>
    <property type="evidence" value="ECO:0007669"/>
    <property type="project" value="InterPro"/>
</dbReference>
<dbReference type="GO" id="GO:0005743">
    <property type="term" value="C:mitochondrial inner membrane"/>
    <property type="evidence" value="ECO:0007669"/>
    <property type="project" value="UniProtKB-SubCell"/>
</dbReference>
<evidence type="ECO:0000256" key="9">
    <source>
        <dbReference type="ARBA" id="ARBA00023136"/>
    </source>
</evidence>
<keyword evidence="3 11" id="KW-0479">Metal-binding</keyword>
<evidence type="ECO:0000256" key="1">
    <source>
        <dbReference type="ARBA" id="ARBA00004273"/>
    </source>
</evidence>
<keyword evidence="15" id="KW-1185">Reference proteome</keyword>
<dbReference type="SUPFAM" id="SSF57802">
    <property type="entry name" value="Rubredoxin-like"/>
    <property type="match status" value="1"/>
</dbReference>
<dbReference type="InterPro" id="IPR036972">
    <property type="entry name" value="Cyt_c_oxidase_su5b_sf"/>
</dbReference>
<dbReference type="PROSITE" id="PS51359">
    <property type="entry name" value="COX5B_2"/>
    <property type="match status" value="1"/>
</dbReference>
<comment type="subcellular location">
    <subcellularLocation>
        <location evidence="1">Mitochondrion inner membrane</location>
    </subcellularLocation>
</comment>
<dbReference type="Ensembl" id="ENSBGRT00000049720.1">
    <property type="protein sequence ID" value="ENSBGRP00000042899.1"/>
    <property type="gene ID" value="ENSBGRG00000026805.1"/>
</dbReference>
<protein>
    <recommendedName>
        <fullName evidence="2">Cytochrome c oxidase subunit 5B, mitochondrial</fullName>
    </recommendedName>
    <alternativeName>
        <fullName evidence="10">Cytochrome c oxidase polypeptide Vb</fullName>
    </alternativeName>
</protein>
<evidence type="ECO:0000256" key="6">
    <source>
        <dbReference type="ARBA" id="ARBA00022946"/>
    </source>
</evidence>
<feature type="binding site" evidence="11">
    <location>
        <position position="364"/>
    </location>
    <ligand>
        <name>Zn(2+)</name>
        <dbReference type="ChEBI" id="CHEBI:29105"/>
    </ligand>
</feature>
<keyword evidence="4" id="KW-0999">Mitochondrion inner membrane</keyword>
<dbReference type="Gene3D" id="2.60.11.10">
    <property type="entry name" value="Cytochrome c oxidase, subunit Vb"/>
    <property type="match status" value="1"/>
</dbReference>
<keyword evidence="6" id="KW-0809">Transit peptide</keyword>
<keyword evidence="8" id="KW-0496">Mitochondrion</keyword>
<dbReference type="CDD" id="cd00924">
    <property type="entry name" value="Cyt_c_Oxidase_Vb"/>
    <property type="match status" value="1"/>
</dbReference>
<reference evidence="14" key="1">
    <citation type="submission" date="2019-05" db="EMBL/GenBank/DDBJ databases">
        <authorList>
            <person name="Zhang S."/>
            <person name="Liu J."/>
        </authorList>
    </citation>
    <scope>NUCLEOTIDE SEQUENCE [LARGE SCALE GENOMIC DNA]</scope>
</reference>
<keyword evidence="7" id="KW-0007">Acetylation</keyword>
<dbReference type="AlphaFoldDB" id="A0A8B9YVE9"/>
<evidence type="ECO:0000256" key="3">
    <source>
        <dbReference type="ARBA" id="ARBA00022723"/>
    </source>
</evidence>
<proteinExistence type="predicted"/>
<evidence type="ECO:0000256" key="13">
    <source>
        <dbReference type="SAM" id="Phobius"/>
    </source>
</evidence>
<reference evidence="14" key="3">
    <citation type="submission" date="2025-09" db="UniProtKB">
        <authorList>
            <consortium name="Ensembl"/>
        </authorList>
    </citation>
    <scope>IDENTIFICATION</scope>
</reference>
<dbReference type="GO" id="GO:0046872">
    <property type="term" value="F:metal ion binding"/>
    <property type="evidence" value="ECO:0007669"/>
    <property type="project" value="UniProtKB-KW"/>
</dbReference>
<dbReference type="Proteomes" id="UP000694520">
    <property type="component" value="Chromosome 9"/>
</dbReference>
<dbReference type="Pfam" id="PF01215">
    <property type="entry name" value="COX5B"/>
    <property type="match status" value="1"/>
</dbReference>
<feature type="binding site" evidence="11">
    <location>
        <position position="339"/>
    </location>
    <ligand>
        <name>Zn(2+)</name>
        <dbReference type="ChEBI" id="CHEBI:29105"/>
    </ligand>
</feature>
<sequence>MGFPWQEILEWVAVPSSRVGSGTGPQHGPTFSPFLSLASDLDLTTSKPQLQENDARSAGRFCPSSYKSGPTFTVAVTLPGDPASQFVSITINTVAFGTLLLNGDHLMCGKYPDGHWLHVFHQQPPRRPSTIVSQKAYELQWGCPIRTTTLSLTGAKQVPPNLSVSKRQVSRCPQLKPLLAPPLAGCTEWAMRQRCTGAAFPDVPPLKDHVNKAESGPEGSGRGKKPSPGNPFCFRSLLPEVLVFVAGVMASRLLRGFGALASQALRARGPNGVSVVRSMASGGGVPTDEEQATGLEREVMLAARKGQDPYNILAPKATSGTKEDPNLVPSITNKRIVGCICKCFSTIFLPFCLFAYLFFGCLECGIIVPQPGMEPMAPALKAQNLNH</sequence>
<dbReference type="GO" id="GO:0045277">
    <property type="term" value="C:respiratory chain complex IV"/>
    <property type="evidence" value="ECO:0007669"/>
    <property type="project" value="InterPro"/>
</dbReference>
<dbReference type="InterPro" id="IPR002124">
    <property type="entry name" value="Cyt_c_oxidase_su5b"/>
</dbReference>
<evidence type="ECO:0000256" key="7">
    <source>
        <dbReference type="ARBA" id="ARBA00022990"/>
    </source>
</evidence>
<evidence type="ECO:0000256" key="8">
    <source>
        <dbReference type="ARBA" id="ARBA00023128"/>
    </source>
</evidence>
<accession>A0A8B9YVE9</accession>
<evidence type="ECO:0000256" key="12">
    <source>
        <dbReference type="SAM" id="MobiDB-lite"/>
    </source>
</evidence>
<reference evidence="14" key="2">
    <citation type="submission" date="2025-08" db="UniProtKB">
        <authorList>
            <consortium name="Ensembl"/>
        </authorList>
    </citation>
    <scope>IDENTIFICATION</scope>
</reference>
<evidence type="ECO:0000256" key="4">
    <source>
        <dbReference type="ARBA" id="ARBA00022792"/>
    </source>
</evidence>
<dbReference type="GeneTree" id="ENSGT00390000011010"/>
<evidence type="ECO:0000313" key="15">
    <source>
        <dbReference type="Proteomes" id="UP000694520"/>
    </source>
</evidence>
<organism evidence="14 15">
    <name type="scientific">Bos mutus grunniens</name>
    <name type="common">Wild yak</name>
    <name type="synonym">Bos grunniens</name>
    <dbReference type="NCBI Taxonomy" id="30521"/>
    <lineage>
        <taxon>Eukaryota</taxon>
        <taxon>Metazoa</taxon>
        <taxon>Chordata</taxon>
        <taxon>Craniata</taxon>
        <taxon>Vertebrata</taxon>
        <taxon>Euteleostomi</taxon>
        <taxon>Mammalia</taxon>
        <taxon>Eutheria</taxon>
        <taxon>Laurasiatheria</taxon>
        <taxon>Artiodactyla</taxon>
        <taxon>Ruminantia</taxon>
        <taxon>Pecora</taxon>
        <taxon>Bovidae</taxon>
        <taxon>Bovinae</taxon>
        <taxon>Bos</taxon>
    </lineage>
</organism>
<name>A0A8B9YVE9_BOSMU</name>
<evidence type="ECO:0000313" key="14">
    <source>
        <dbReference type="Ensembl" id="ENSBGRP00000042899.1"/>
    </source>
</evidence>
<evidence type="ECO:0000256" key="2">
    <source>
        <dbReference type="ARBA" id="ARBA00020224"/>
    </source>
</evidence>
<feature type="binding site" evidence="11">
    <location>
        <position position="341"/>
    </location>
    <ligand>
        <name>Zn(2+)</name>
        <dbReference type="ChEBI" id="CHEBI:29105"/>
    </ligand>
</feature>
<feature type="binding site" evidence="11">
    <location>
        <position position="361"/>
    </location>
    <ligand>
        <name>Zn(2+)</name>
        <dbReference type="ChEBI" id="CHEBI:29105"/>
    </ligand>
</feature>
<dbReference type="PANTHER" id="PTHR10122:SF20">
    <property type="entry name" value="CYTOCHROME C OXIDASE SUBUNIT 5B, MITOCHONDRIAL"/>
    <property type="match status" value="1"/>
</dbReference>
<dbReference type="PANTHER" id="PTHR10122">
    <property type="entry name" value="CYTOCHROME C OXIDASE SUBUNIT 5B, MITOCHONDRIAL"/>
    <property type="match status" value="1"/>
</dbReference>
<feature type="transmembrane region" description="Helical" evidence="13">
    <location>
        <begin position="347"/>
        <end position="368"/>
    </location>
</feature>
<evidence type="ECO:0000256" key="5">
    <source>
        <dbReference type="ARBA" id="ARBA00022833"/>
    </source>
</evidence>
<feature type="region of interest" description="Disordered" evidence="12">
    <location>
        <begin position="202"/>
        <end position="228"/>
    </location>
</feature>
<keyword evidence="9 13" id="KW-0472">Membrane</keyword>